<proteinExistence type="predicted"/>
<dbReference type="PANTHER" id="PTHR43032:SF2">
    <property type="entry name" value="BLL0505 PROTEIN"/>
    <property type="match status" value="1"/>
</dbReference>
<evidence type="ECO:0000313" key="2">
    <source>
        <dbReference type="EMBL" id="TQF11264.1"/>
    </source>
</evidence>
<evidence type="ECO:0000259" key="1">
    <source>
        <dbReference type="Pfam" id="PF00174"/>
    </source>
</evidence>
<dbReference type="AlphaFoldDB" id="A0A540WS98"/>
<dbReference type="InterPro" id="IPR000572">
    <property type="entry name" value="OxRdtase_Mopterin-bd_dom"/>
</dbReference>
<reference evidence="2 3" key="1">
    <citation type="submission" date="2019-06" db="EMBL/GenBank/DDBJ databases">
        <authorList>
            <person name="Livingstone P."/>
            <person name="Whitworth D."/>
        </authorList>
    </citation>
    <scope>NUCLEOTIDE SEQUENCE [LARGE SCALE GENOMIC DNA]</scope>
    <source>
        <strain evidence="2 3">AM401</strain>
    </source>
</reference>
<gene>
    <name evidence="2" type="ORF">FJV41_35230</name>
</gene>
<dbReference type="InterPro" id="IPR036374">
    <property type="entry name" value="OxRdtase_Mopterin-bd_sf"/>
</dbReference>
<dbReference type="Pfam" id="PF00174">
    <property type="entry name" value="Oxidored_molyb"/>
    <property type="match status" value="1"/>
</dbReference>
<dbReference type="Proteomes" id="UP000315369">
    <property type="component" value="Unassembled WGS sequence"/>
</dbReference>
<dbReference type="OrthoDB" id="9778777at2"/>
<organism evidence="2 3">
    <name type="scientific">Myxococcus llanfairpwllgwyngyllgogerychwyrndrobwllllantysiliogogogochensis</name>
    <dbReference type="NCBI Taxonomy" id="2590453"/>
    <lineage>
        <taxon>Bacteria</taxon>
        <taxon>Pseudomonadati</taxon>
        <taxon>Myxococcota</taxon>
        <taxon>Myxococcia</taxon>
        <taxon>Myxococcales</taxon>
        <taxon>Cystobacterineae</taxon>
        <taxon>Myxococcaceae</taxon>
        <taxon>Myxococcus</taxon>
    </lineage>
</organism>
<dbReference type="PROSITE" id="PS51257">
    <property type="entry name" value="PROKAR_LIPOPROTEIN"/>
    <property type="match status" value="1"/>
</dbReference>
<dbReference type="RefSeq" id="WP_141646988.1">
    <property type="nucleotide sequence ID" value="NZ_VIFM01000200.1"/>
</dbReference>
<protein>
    <submittedName>
        <fullName evidence="2">Molybdopterin-dependent oxidoreductase</fullName>
    </submittedName>
</protein>
<feature type="domain" description="Oxidoreductase molybdopterin-binding" evidence="1">
    <location>
        <begin position="88"/>
        <end position="228"/>
    </location>
</feature>
<dbReference type="SUPFAM" id="SSF56524">
    <property type="entry name" value="Oxidoreductase molybdopterin-binding domain"/>
    <property type="match status" value="1"/>
</dbReference>
<comment type="caution">
    <text evidence="2">The sequence shown here is derived from an EMBL/GenBank/DDBJ whole genome shotgun (WGS) entry which is preliminary data.</text>
</comment>
<evidence type="ECO:0000313" key="3">
    <source>
        <dbReference type="Proteomes" id="UP000315369"/>
    </source>
</evidence>
<dbReference type="EMBL" id="VIFM01000200">
    <property type="protein sequence ID" value="TQF11264.1"/>
    <property type="molecule type" value="Genomic_DNA"/>
</dbReference>
<sequence length="239" mass="26662">MPRLLVPSRRPLLLTRRSALLGAAALTTSACDSARPREGFLGAMERVNQRLQGALFAEDRLAPELPPEEATPPGDFPQYFVSESMPLVPQGWALKVGGLVERPGMLSLEDLQRLPRTEYRIRHHCVEGWSAVASWHGVRVSDVARYVGADPRAGYVELRSFDSGYWSSWDRPSAFHAQTILAYGMNGQPLSPAHGAPLRLYSAVKLGYKMVKYLTEVNFLPEPTGGYWEERGYEWYAGV</sequence>
<accession>A0A540WS98</accession>
<dbReference type="PANTHER" id="PTHR43032">
    <property type="entry name" value="PROTEIN-METHIONINE-SULFOXIDE REDUCTASE"/>
    <property type="match status" value="1"/>
</dbReference>
<name>A0A540WS98_9BACT</name>
<dbReference type="Gene3D" id="3.90.420.10">
    <property type="entry name" value="Oxidoreductase, molybdopterin-binding domain"/>
    <property type="match status" value="1"/>
</dbReference>
<keyword evidence="3" id="KW-1185">Reference proteome</keyword>